<evidence type="ECO:0000256" key="6">
    <source>
        <dbReference type="ARBA" id="ARBA00023136"/>
    </source>
</evidence>
<dbReference type="EMBL" id="ML977336">
    <property type="protein sequence ID" value="KAF2111016.1"/>
    <property type="molecule type" value="Genomic_DNA"/>
</dbReference>
<dbReference type="Pfam" id="PF16010">
    <property type="entry name" value="CDH-cyt"/>
    <property type="match status" value="1"/>
</dbReference>
<dbReference type="OrthoDB" id="19261at2759"/>
<dbReference type="SUPFAM" id="SSF103473">
    <property type="entry name" value="MFS general substrate transporter"/>
    <property type="match status" value="1"/>
</dbReference>
<comment type="subcellular location">
    <subcellularLocation>
        <location evidence="1">Membrane</location>
    </subcellularLocation>
</comment>
<dbReference type="GO" id="GO:0016020">
    <property type="term" value="C:membrane"/>
    <property type="evidence" value="ECO:0007669"/>
    <property type="project" value="UniProtKB-SubCell"/>
</dbReference>
<dbReference type="Gene3D" id="2.60.40.1210">
    <property type="entry name" value="Cellobiose dehydrogenase, cytochrome domain"/>
    <property type="match status" value="1"/>
</dbReference>
<keyword evidence="8" id="KW-0732">Signal</keyword>
<reference evidence="10" key="1">
    <citation type="journal article" date="2020" name="Stud. Mycol.">
        <title>101 Dothideomycetes genomes: a test case for predicting lifestyles and emergence of pathogens.</title>
        <authorList>
            <person name="Haridas S."/>
            <person name="Albert R."/>
            <person name="Binder M."/>
            <person name="Bloem J."/>
            <person name="Labutti K."/>
            <person name="Salamov A."/>
            <person name="Andreopoulos B."/>
            <person name="Baker S."/>
            <person name="Barry K."/>
            <person name="Bills G."/>
            <person name="Bluhm B."/>
            <person name="Cannon C."/>
            <person name="Castanera R."/>
            <person name="Culley D."/>
            <person name="Daum C."/>
            <person name="Ezra D."/>
            <person name="Gonzalez J."/>
            <person name="Henrissat B."/>
            <person name="Kuo A."/>
            <person name="Liang C."/>
            <person name="Lipzen A."/>
            <person name="Lutzoni F."/>
            <person name="Magnuson J."/>
            <person name="Mondo S."/>
            <person name="Nolan M."/>
            <person name="Ohm R."/>
            <person name="Pangilinan J."/>
            <person name="Park H.-J."/>
            <person name="Ramirez L."/>
            <person name="Alfaro M."/>
            <person name="Sun H."/>
            <person name="Tritt A."/>
            <person name="Yoshinaga Y."/>
            <person name="Zwiers L.-H."/>
            <person name="Turgeon B."/>
            <person name="Goodwin S."/>
            <person name="Spatafora J."/>
            <person name="Crous P."/>
            <person name="Grigoriev I."/>
        </authorList>
    </citation>
    <scope>NUCLEOTIDE SEQUENCE</scope>
    <source>
        <strain evidence="10">CBS 627.86</strain>
    </source>
</reference>
<keyword evidence="2" id="KW-0813">Transport</keyword>
<gene>
    <name evidence="10" type="ORF">BDV96DRAFT_603605</name>
</gene>
<evidence type="ECO:0000313" key="11">
    <source>
        <dbReference type="Proteomes" id="UP000799770"/>
    </source>
</evidence>
<feature type="transmembrane region" description="Helical" evidence="7">
    <location>
        <begin position="241"/>
        <end position="264"/>
    </location>
</feature>
<evidence type="ECO:0000256" key="1">
    <source>
        <dbReference type="ARBA" id="ARBA00004370"/>
    </source>
</evidence>
<dbReference type="InterPro" id="IPR015920">
    <property type="entry name" value="Cellobiose_DH-like_cyt"/>
</dbReference>
<protein>
    <recommendedName>
        <fullName evidence="9">Cytochrome b561 domain-containing protein</fullName>
    </recommendedName>
</protein>
<evidence type="ECO:0000256" key="5">
    <source>
        <dbReference type="ARBA" id="ARBA00022989"/>
    </source>
</evidence>
<dbReference type="Pfam" id="PF03188">
    <property type="entry name" value="Cytochrom_B561"/>
    <property type="match status" value="1"/>
</dbReference>
<evidence type="ECO:0000256" key="8">
    <source>
        <dbReference type="SAM" id="SignalP"/>
    </source>
</evidence>
<name>A0A6A5YVL4_9PLEO</name>
<feature type="transmembrane region" description="Helical" evidence="7">
    <location>
        <begin position="276"/>
        <end position="295"/>
    </location>
</feature>
<keyword evidence="4" id="KW-0249">Electron transport</keyword>
<dbReference type="CDD" id="cd08760">
    <property type="entry name" value="Cyt_b561_FRRS1_like"/>
    <property type="match status" value="1"/>
</dbReference>
<dbReference type="InterPro" id="IPR006593">
    <property type="entry name" value="Cyt_b561/ferric_Rdtase_TM"/>
</dbReference>
<keyword evidence="11" id="KW-1185">Reference proteome</keyword>
<feature type="transmembrane region" description="Helical" evidence="7">
    <location>
        <begin position="307"/>
        <end position="330"/>
    </location>
</feature>
<dbReference type="PANTHER" id="PTHR47797">
    <property type="entry name" value="DEHYDROGENASE, PUTATIVE (AFU_ORTHOLOGUE AFUA_8G05805)-RELATED"/>
    <property type="match status" value="1"/>
</dbReference>
<evidence type="ECO:0000256" key="3">
    <source>
        <dbReference type="ARBA" id="ARBA00022692"/>
    </source>
</evidence>
<evidence type="ECO:0000256" key="2">
    <source>
        <dbReference type="ARBA" id="ARBA00022448"/>
    </source>
</evidence>
<organism evidence="10 11">
    <name type="scientific">Lophiotrema nucula</name>
    <dbReference type="NCBI Taxonomy" id="690887"/>
    <lineage>
        <taxon>Eukaryota</taxon>
        <taxon>Fungi</taxon>
        <taxon>Dikarya</taxon>
        <taxon>Ascomycota</taxon>
        <taxon>Pezizomycotina</taxon>
        <taxon>Dothideomycetes</taxon>
        <taxon>Pleosporomycetidae</taxon>
        <taxon>Pleosporales</taxon>
        <taxon>Lophiotremataceae</taxon>
        <taxon>Lophiotrema</taxon>
    </lineage>
</organism>
<feature type="transmembrane region" description="Helical" evidence="7">
    <location>
        <begin position="342"/>
        <end position="360"/>
    </location>
</feature>
<dbReference type="InterPro" id="IPR036259">
    <property type="entry name" value="MFS_trans_sf"/>
</dbReference>
<accession>A0A6A5YVL4</accession>
<keyword evidence="3 7" id="KW-0812">Transmembrane</keyword>
<feature type="domain" description="Cytochrome b561" evidence="9">
    <location>
        <begin position="241"/>
        <end position="362"/>
    </location>
</feature>
<dbReference type="PANTHER" id="PTHR47797:SF1">
    <property type="entry name" value="CYTOCHROME B561 DOMAIN-CONTAINING PROTEIN-RELATED"/>
    <property type="match status" value="1"/>
</dbReference>
<sequence length="482" mass="53374">MTLHALLATLVFAPFASALSLLSSRAEPNSSHSAFVYNTAYGNITFAVTAVKDVGDLYFHLEAPAQNSWVAVGTGGGMKGSLMFVVYRSLDEKGVTLSPRTTNANVEPSYDDRLPCDLVTSDGVTNGIVFVNDQDRYIVNGHCKGINQQFFMGGELDFSNHNQSFIFAFGPTDRHLHSDTKDASIRRHTLYGHFQMDLSQASVDNTDGVSNTELSVIGDWENRNAQLTNGPSKDRDWGGPIHSVMMCGTFVIIFPIGVVFLRLLDKVIWHGWTQSIGAAIICIGAGLGVWASKQYNHSKNFRNPHQLVGLAAIGLVLIQLTFGLIHHILWLKRQRPTILGRIHLYLGPFVVVLGAANGFLGFTFSGGSYHNIMYGIICAVVFVALAIALFWAQRRKKKQGKRGRTMAGSMGAEDMQREFRREEAYEGYKQRDSILGDDVVNIVSERQKRESKRLDVELREIPMDDAPAYDNGARPVRPRSMV</sequence>
<feature type="transmembrane region" description="Helical" evidence="7">
    <location>
        <begin position="372"/>
        <end position="392"/>
    </location>
</feature>
<feature type="chain" id="PRO_5025498256" description="Cytochrome b561 domain-containing protein" evidence="8">
    <location>
        <begin position="19"/>
        <end position="482"/>
    </location>
</feature>
<proteinExistence type="predicted"/>
<evidence type="ECO:0000256" key="4">
    <source>
        <dbReference type="ARBA" id="ARBA00022982"/>
    </source>
</evidence>
<evidence type="ECO:0000313" key="10">
    <source>
        <dbReference type="EMBL" id="KAF2111016.1"/>
    </source>
</evidence>
<dbReference type="SUPFAM" id="SSF49344">
    <property type="entry name" value="CBD9-like"/>
    <property type="match status" value="1"/>
</dbReference>
<dbReference type="AlphaFoldDB" id="A0A6A5YVL4"/>
<keyword evidence="6 7" id="KW-0472">Membrane</keyword>
<evidence type="ECO:0000256" key="7">
    <source>
        <dbReference type="SAM" id="Phobius"/>
    </source>
</evidence>
<dbReference type="CDD" id="cd09630">
    <property type="entry name" value="CDH_like_cytochrome"/>
    <property type="match status" value="1"/>
</dbReference>
<dbReference type="Proteomes" id="UP000799770">
    <property type="component" value="Unassembled WGS sequence"/>
</dbReference>
<evidence type="ECO:0000259" key="9">
    <source>
        <dbReference type="SMART" id="SM00665"/>
    </source>
</evidence>
<feature type="signal peptide" evidence="8">
    <location>
        <begin position="1"/>
        <end position="18"/>
    </location>
</feature>
<keyword evidence="5 7" id="KW-1133">Transmembrane helix</keyword>
<dbReference type="SMART" id="SM00665">
    <property type="entry name" value="B561"/>
    <property type="match status" value="1"/>
</dbReference>